<organism evidence="4 5">
    <name type="scientific">Chitinophaga alhagiae</name>
    <dbReference type="NCBI Taxonomy" id="2203219"/>
    <lineage>
        <taxon>Bacteria</taxon>
        <taxon>Pseudomonadati</taxon>
        <taxon>Bacteroidota</taxon>
        <taxon>Chitinophagia</taxon>
        <taxon>Chitinophagales</taxon>
        <taxon>Chitinophagaceae</taxon>
        <taxon>Chitinophaga</taxon>
    </lineage>
</organism>
<evidence type="ECO:0000259" key="2">
    <source>
        <dbReference type="Pfam" id="PF00535"/>
    </source>
</evidence>
<dbReference type="GO" id="GO:0016740">
    <property type="term" value="F:transferase activity"/>
    <property type="evidence" value="ECO:0007669"/>
    <property type="project" value="UniProtKB-KW"/>
</dbReference>
<dbReference type="Pfam" id="PF02709">
    <property type="entry name" value="Glyco_transf_7C"/>
    <property type="match status" value="1"/>
</dbReference>
<dbReference type="InterPro" id="IPR027791">
    <property type="entry name" value="Galactosyl_T_C"/>
</dbReference>
<keyword evidence="5" id="KW-1185">Reference proteome</keyword>
<dbReference type="PANTHER" id="PTHR43685:SF3">
    <property type="entry name" value="SLR2126 PROTEIN"/>
    <property type="match status" value="1"/>
</dbReference>
<dbReference type="CDD" id="cd06420">
    <property type="entry name" value="GT2_Chondriotin_Pol_N"/>
    <property type="match status" value="1"/>
</dbReference>
<evidence type="ECO:0000313" key="5">
    <source>
        <dbReference type="Proteomes" id="UP000246099"/>
    </source>
</evidence>
<dbReference type="InterPro" id="IPR050834">
    <property type="entry name" value="Glycosyltransf_2"/>
</dbReference>
<proteinExistence type="predicted"/>
<feature type="domain" description="Glycosyltransferase 2-like" evidence="2">
    <location>
        <begin position="5"/>
        <end position="133"/>
    </location>
</feature>
<dbReference type="Pfam" id="PF00535">
    <property type="entry name" value="Glycos_transf_2"/>
    <property type="match status" value="1"/>
</dbReference>
<reference evidence="4 5" key="1">
    <citation type="submission" date="2018-05" db="EMBL/GenBank/DDBJ databases">
        <title>Chitinophaga sp. nov., isolated from rhizosphere soil of Alhagi.</title>
        <authorList>
            <person name="Liu Y."/>
        </authorList>
    </citation>
    <scope>NUCLEOTIDE SEQUENCE [LARGE SCALE GENOMIC DNA]</scope>
    <source>
        <strain evidence="4 5">T22</strain>
    </source>
</reference>
<evidence type="ECO:0000259" key="3">
    <source>
        <dbReference type="Pfam" id="PF02709"/>
    </source>
</evidence>
<name>A0ABM6WBC7_9BACT</name>
<sequence>MQISLSISTYNWPAALEVCLLSVLGQTVMPAEVLVADDGSGGATRELITSFQQRFPIPLKHIWQADEGFRLAGIRNKAILAAAQPYIVQIDGDVILHPQFVEDHVRFARPGCFATGSRVLMGEALSREVLTTKNINATLLRKNSKNFFNSLHMPWISDFLAHRYKKDPFDVKGCNMAFWKADLEKVNGYNEIFTGWGREDSELAIRLVNAGVRKRFLKGGGIMYHIHHREASRGREAENDRLLAQTRLERRTFAEEGLSRHITH</sequence>
<protein>
    <submittedName>
        <fullName evidence="4">Glycosyl transferase family 2</fullName>
    </submittedName>
</protein>
<dbReference type="SUPFAM" id="SSF53448">
    <property type="entry name" value="Nucleotide-diphospho-sugar transferases"/>
    <property type="match status" value="1"/>
</dbReference>
<dbReference type="EMBL" id="CP029600">
    <property type="protein sequence ID" value="AWO01288.1"/>
    <property type="molecule type" value="Genomic_DNA"/>
</dbReference>
<feature type="domain" description="Galactosyltransferase C-terminal" evidence="3">
    <location>
        <begin position="171"/>
        <end position="229"/>
    </location>
</feature>
<dbReference type="PANTHER" id="PTHR43685">
    <property type="entry name" value="GLYCOSYLTRANSFERASE"/>
    <property type="match status" value="1"/>
</dbReference>
<dbReference type="Proteomes" id="UP000246099">
    <property type="component" value="Chromosome"/>
</dbReference>
<accession>A0ABM6WBC7</accession>
<evidence type="ECO:0000256" key="1">
    <source>
        <dbReference type="ARBA" id="ARBA00022679"/>
    </source>
</evidence>
<keyword evidence="1 4" id="KW-0808">Transferase</keyword>
<dbReference type="RefSeq" id="WP_119077502.1">
    <property type="nucleotide sequence ID" value="NZ_CP029600.1"/>
</dbReference>
<evidence type="ECO:0000313" key="4">
    <source>
        <dbReference type="EMBL" id="AWO01288.1"/>
    </source>
</evidence>
<dbReference type="InterPro" id="IPR001173">
    <property type="entry name" value="Glyco_trans_2-like"/>
</dbReference>
<dbReference type="Gene3D" id="3.90.550.10">
    <property type="entry name" value="Spore Coat Polysaccharide Biosynthesis Protein SpsA, Chain A"/>
    <property type="match status" value="1"/>
</dbReference>
<dbReference type="InterPro" id="IPR029044">
    <property type="entry name" value="Nucleotide-diphossugar_trans"/>
</dbReference>
<gene>
    <name evidence="4" type="ORF">DLD77_06080</name>
</gene>